<evidence type="ECO:0000313" key="1">
    <source>
        <dbReference type="EMBL" id="KIK61365.1"/>
    </source>
</evidence>
<accession>A0A0D0BCC2</accession>
<protein>
    <submittedName>
        <fullName evidence="1">Uncharacterized protein</fullName>
    </submittedName>
</protein>
<dbReference type="AlphaFoldDB" id="A0A0D0BCC2"/>
<evidence type="ECO:0000313" key="2">
    <source>
        <dbReference type="Proteomes" id="UP000053593"/>
    </source>
</evidence>
<organism evidence="1 2">
    <name type="scientific">Collybiopsis luxurians FD-317 M1</name>
    <dbReference type="NCBI Taxonomy" id="944289"/>
    <lineage>
        <taxon>Eukaryota</taxon>
        <taxon>Fungi</taxon>
        <taxon>Dikarya</taxon>
        <taxon>Basidiomycota</taxon>
        <taxon>Agaricomycotina</taxon>
        <taxon>Agaricomycetes</taxon>
        <taxon>Agaricomycetidae</taxon>
        <taxon>Agaricales</taxon>
        <taxon>Marasmiineae</taxon>
        <taxon>Omphalotaceae</taxon>
        <taxon>Collybiopsis</taxon>
        <taxon>Collybiopsis luxurians</taxon>
    </lineage>
</organism>
<dbReference type="Proteomes" id="UP000053593">
    <property type="component" value="Unassembled WGS sequence"/>
</dbReference>
<keyword evidence="2" id="KW-1185">Reference proteome</keyword>
<proteinExistence type="predicted"/>
<dbReference type="EMBL" id="KN834771">
    <property type="protein sequence ID" value="KIK61365.1"/>
    <property type="molecule type" value="Genomic_DNA"/>
</dbReference>
<name>A0A0D0BCC2_9AGAR</name>
<dbReference type="HOGENOM" id="CLU_1927855_0_0_1"/>
<gene>
    <name evidence="1" type="ORF">GYMLUDRAFT_243545</name>
</gene>
<sequence>MSRRMRNVQATTYHSQAIDLVPQRYPQLHIGFVNDALQEAEYSVDFDPVICGTSYNAFNASGAWCHDQAGDTRFLCPAGGDASASLQIFNDTRREYLETMFAVTVKDNIDVVYQLCEETRCWRPPSPSATL</sequence>
<reference evidence="1 2" key="1">
    <citation type="submission" date="2014-04" db="EMBL/GenBank/DDBJ databases">
        <title>Evolutionary Origins and Diversification of the Mycorrhizal Mutualists.</title>
        <authorList>
            <consortium name="DOE Joint Genome Institute"/>
            <consortium name="Mycorrhizal Genomics Consortium"/>
            <person name="Kohler A."/>
            <person name="Kuo A."/>
            <person name="Nagy L.G."/>
            <person name="Floudas D."/>
            <person name="Copeland A."/>
            <person name="Barry K.W."/>
            <person name="Cichocki N."/>
            <person name="Veneault-Fourrey C."/>
            <person name="LaButti K."/>
            <person name="Lindquist E.A."/>
            <person name="Lipzen A."/>
            <person name="Lundell T."/>
            <person name="Morin E."/>
            <person name="Murat C."/>
            <person name="Riley R."/>
            <person name="Ohm R."/>
            <person name="Sun H."/>
            <person name="Tunlid A."/>
            <person name="Henrissat B."/>
            <person name="Grigoriev I.V."/>
            <person name="Hibbett D.S."/>
            <person name="Martin F."/>
        </authorList>
    </citation>
    <scope>NUCLEOTIDE SEQUENCE [LARGE SCALE GENOMIC DNA]</scope>
    <source>
        <strain evidence="1 2">FD-317 M1</strain>
    </source>
</reference>